<sequence length="181" mass="19747">MTGRNGGLGRAGDEPARTPQAVPEAALGVPDPADALLSRPGFLVRRLHQIHSAMFAEECAAYGVTPVQYSLMTLLEHAPGIDQGRAAAGLSLDRFTTADVVKRLETAGLLRTERGRDRRAKSLFLSRQGSRLLDEMQASAQRAHDRLVEGLPPRQREQFVRNLRRLVDLHGAAGDAAPRIR</sequence>
<organism evidence="3 4">
    <name type="scientific">Roseomonas acroporae</name>
    <dbReference type="NCBI Taxonomy" id="2937791"/>
    <lineage>
        <taxon>Bacteria</taxon>
        <taxon>Pseudomonadati</taxon>
        <taxon>Pseudomonadota</taxon>
        <taxon>Alphaproteobacteria</taxon>
        <taxon>Acetobacterales</taxon>
        <taxon>Roseomonadaceae</taxon>
        <taxon>Roseomonas</taxon>
    </lineage>
</organism>
<evidence type="ECO:0000313" key="3">
    <source>
        <dbReference type="EMBL" id="MCK8783783.1"/>
    </source>
</evidence>
<feature type="domain" description="HTH marR-type" evidence="2">
    <location>
        <begin position="40"/>
        <end position="168"/>
    </location>
</feature>
<dbReference type="Proteomes" id="UP001139516">
    <property type="component" value="Unassembled WGS sequence"/>
</dbReference>
<dbReference type="InterPro" id="IPR039422">
    <property type="entry name" value="MarR/SlyA-like"/>
</dbReference>
<feature type="region of interest" description="Disordered" evidence="1">
    <location>
        <begin position="1"/>
        <end position="27"/>
    </location>
</feature>
<evidence type="ECO:0000313" key="4">
    <source>
        <dbReference type="Proteomes" id="UP001139516"/>
    </source>
</evidence>
<dbReference type="PANTHER" id="PTHR33164">
    <property type="entry name" value="TRANSCRIPTIONAL REGULATOR, MARR FAMILY"/>
    <property type="match status" value="1"/>
</dbReference>
<evidence type="ECO:0000256" key="1">
    <source>
        <dbReference type="SAM" id="MobiDB-lite"/>
    </source>
</evidence>
<dbReference type="InterPro" id="IPR036388">
    <property type="entry name" value="WH-like_DNA-bd_sf"/>
</dbReference>
<dbReference type="Pfam" id="PF12802">
    <property type="entry name" value="MarR_2"/>
    <property type="match status" value="1"/>
</dbReference>
<dbReference type="Gene3D" id="1.10.10.10">
    <property type="entry name" value="Winged helix-like DNA-binding domain superfamily/Winged helix DNA-binding domain"/>
    <property type="match status" value="1"/>
</dbReference>
<dbReference type="SUPFAM" id="SSF46785">
    <property type="entry name" value="Winged helix' DNA-binding domain"/>
    <property type="match status" value="1"/>
</dbReference>
<comment type="caution">
    <text evidence="3">The sequence shown here is derived from an EMBL/GenBank/DDBJ whole genome shotgun (WGS) entry which is preliminary data.</text>
</comment>
<keyword evidence="4" id="KW-1185">Reference proteome</keyword>
<evidence type="ECO:0000259" key="2">
    <source>
        <dbReference type="PROSITE" id="PS50995"/>
    </source>
</evidence>
<dbReference type="SMART" id="SM00347">
    <property type="entry name" value="HTH_MARR"/>
    <property type="match status" value="1"/>
</dbReference>
<dbReference type="AlphaFoldDB" id="A0A9X1Y5F1"/>
<dbReference type="InterPro" id="IPR000835">
    <property type="entry name" value="HTH_MarR-typ"/>
</dbReference>
<name>A0A9X1Y5F1_9PROT</name>
<gene>
    <name evidence="3" type="ORF">M0638_05225</name>
</gene>
<dbReference type="PANTHER" id="PTHR33164:SF95">
    <property type="entry name" value="TRANSCRIPTIONAL REGULATOR"/>
    <property type="match status" value="1"/>
</dbReference>
<feature type="compositionally biased region" description="Gly residues" evidence="1">
    <location>
        <begin position="1"/>
        <end position="10"/>
    </location>
</feature>
<accession>A0A9X1Y5F1</accession>
<reference evidence="3" key="1">
    <citation type="submission" date="2022-04" db="EMBL/GenBank/DDBJ databases">
        <title>Roseomonas acroporae sp. nov., isolated from coral Acropora digitifera.</title>
        <authorList>
            <person name="Sun H."/>
        </authorList>
    </citation>
    <scope>NUCLEOTIDE SEQUENCE</scope>
    <source>
        <strain evidence="3">NAR14</strain>
    </source>
</reference>
<dbReference type="GO" id="GO:0003700">
    <property type="term" value="F:DNA-binding transcription factor activity"/>
    <property type="evidence" value="ECO:0007669"/>
    <property type="project" value="InterPro"/>
</dbReference>
<protein>
    <submittedName>
        <fullName evidence="3">MarR family winged helix-turn-helix transcriptional regulator</fullName>
    </submittedName>
</protein>
<proteinExistence type="predicted"/>
<dbReference type="RefSeq" id="WP_248665905.1">
    <property type="nucleotide sequence ID" value="NZ_JALPRX010000017.1"/>
</dbReference>
<dbReference type="GO" id="GO:0006950">
    <property type="term" value="P:response to stress"/>
    <property type="evidence" value="ECO:0007669"/>
    <property type="project" value="TreeGrafter"/>
</dbReference>
<dbReference type="EMBL" id="JALPRX010000017">
    <property type="protein sequence ID" value="MCK8783783.1"/>
    <property type="molecule type" value="Genomic_DNA"/>
</dbReference>
<dbReference type="PROSITE" id="PS50995">
    <property type="entry name" value="HTH_MARR_2"/>
    <property type="match status" value="1"/>
</dbReference>
<dbReference type="InterPro" id="IPR036390">
    <property type="entry name" value="WH_DNA-bd_sf"/>
</dbReference>